<dbReference type="Proteomes" id="UP000239757">
    <property type="component" value="Unassembled WGS sequence"/>
</dbReference>
<accession>A0A2P5Y9Z0</accession>
<name>A0A2P5Y9Z0_GOSBA</name>
<proteinExistence type="predicted"/>
<gene>
    <name evidence="1" type="ORF">GOBAR_AA08242</name>
</gene>
<dbReference type="AlphaFoldDB" id="A0A2P5Y9Z0"/>
<evidence type="ECO:0000313" key="1">
    <source>
        <dbReference type="EMBL" id="PPS12407.1"/>
    </source>
</evidence>
<dbReference type="OrthoDB" id="997544at2759"/>
<sequence>MLWLERMESGGEKGFGGDEIFLLAEELIQLPVKSSRVEPNDKPTLICTIWIEKSYNPGSFRAQMKSIWKPKKKFETKHAGQNLFLIMFETVEDLETVLEGPCLPELDRKDLLYAIGVTFGGITRSKINDYLLSVLAVEEWGMAFKNAK</sequence>
<reference evidence="1 2" key="1">
    <citation type="submission" date="2015-01" db="EMBL/GenBank/DDBJ databases">
        <title>Genome of allotetraploid Gossypium barbadense reveals genomic plasticity and fiber elongation in cotton evolution.</title>
        <authorList>
            <person name="Chen X."/>
            <person name="Liu X."/>
            <person name="Zhao B."/>
            <person name="Zheng H."/>
            <person name="Hu Y."/>
            <person name="Lu G."/>
            <person name="Yang C."/>
            <person name="Chen J."/>
            <person name="Shan C."/>
            <person name="Zhang L."/>
            <person name="Zhou Y."/>
            <person name="Wang L."/>
            <person name="Guo W."/>
            <person name="Bai Y."/>
            <person name="Ruan J."/>
            <person name="Shangguan X."/>
            <person name="Mao Y."/>
            <person name="Jiang J."/>
            <person name="Zhu Y."/>
            <person name="Lei J."/>
            <person name="Kang H."/>
            <person name="Chen S."/>
            <person name="He X."/>
            <person name="Wang R."/>
            <person name="Wang Y."/>
            <person name="Chen J."/>
            <person name="Wang L."/>
            <person name="Yu S."/>
            <person name="Wang B."/>
            <person name="Wei J."/>
            <person name="Song S."/>
            <person name="Lu X."/>
            <person name="Gao Z."/>
            <person name="Gu W."/>
            <person name="Deng X."/>
            <person name="Ma D."/>
            <person name="Wang S."/>
            <person name="Liang W."/>
            <person name="Fang L."/>
            <person name="Cai C."/>
            <person name="Zhu X."/>
            <person name="Zhou B."/>
            <person name="Zhang Y."/>
            <person name="Chen Z."/>
            <person name="Xu S."/>
            <person name="Zhu R."/>
            <person name="Wang S."/>
            <person name="Zhang T."/>
            <person name="Zhao G."/>
        </authorList>
    </citation>
    <scope>NUCLEOTIDE SEQUENCE [LARGE SCALE GENOMIC DNA]</scope>
    <source>
        <strain evidence="2">cv. Xinhai21</strain>
        <tissue evidence="1">Leaf</tissue>
    </source>
</reference>
<protein>
    <submittedName>
        <fullName evidence="1">Uncharacterized protein</fullName>
    </submittedName>
</protein>
<evidence type="ECO:0000313" key="2">
    <source>
        <dbReference type="Proteomes" id="UP000239757"/>
    </source>
</evidence>
<organism evidence="1 2">
    <name type="scientific">Gossypium barbadense</name>
    <name type="common">Sea Island cotton</name>
    <name type="synonym">Hibiscus barbadensis</name>
    <dbReference type="NCBI Taxonomy" id="3634"/>
    <lineage>
        <taxon>Eukaryota</taxon>
        <taxon>Viridiplantae</taxon>
        <taxon>Streptophyta</taxon>
        <taxon>Embryophyta</taxon>
        <taxon>Tracheophyta</taxon>
        <taxon>Spermatophyta</taxon>
        <taxon>Magnoliopsida</taxon>
        <taxon>eudicotyledons</taxon>
        <taxon>Gunneridae</taxon>
        <taxon>Pentapetalae</taxon>
        <taxon>rosids</taxon>
        <taxon>malvids</taxon>
        <taxon>Malvales</taxon>
        <taxon>Malvaceae</taxon>
        <taxon>Malvoideae</taxon>
        <taxon>Gossypium</taxon>
    </lineage>
</organism>
<dbReference type="EMBL" id="KZ663484">
    <property type="protein sequence ID" value="PPS12407.1"/>
    <property type="molecule type" value="Genomic_DNA"/>
</dbReference>